<organism evidence="3">
    <name type="scientific">Pseudo-nitzschia australis</name>
    <dbReference type="NCBI Taxonomy" id="44445"/>
    <lineage>
        <taxon>Eukaryota</taxon>
        <taxon>Sar</taxon>
        <taxon>Stramenopiles</taxon>
        <taxon>Ochrophyta</taxon>
        <taxon>Bacillariophyta</taxon>
        <taxon>Bacillariophyceae</taxon>
        <taxon>Bacillariophycidae</taxon>
        <taxon>Bacillariales</taxon>
        <taxon>Bacillariaceae</taxon>
        <taxon>Pseudo-nitzschia</taxon>
    </lineage>
</organism>
<protein>
    <recommendedName>
        <fullName evidence="2">Endonuclease/exonuclease/phosphatase domain-containing protein</fullName>
    </recommendedName>
</protein>
<dbReference type="InterPro" id="IPR005135">
    <property type="entry name" value="Endo/exonuclease/phosphatase"/>
</dbReference>
<evidence type="ECO:0000259" key="2">
    <source>
        <dbReference type="Pfam" id="PF03372"/>
    </source>
</evidence>
<reference evidence="3" key="1">
    <citation type="submission" date="2021-01" db="EMBL/GenBank/DDBJ databases">
        <authorList>
            <person name="Corre E."/>
            <person name="Pelletier E."/>
            <person name="Niang G."/>
            <person name="Scheremetjew M."/>
            <person name="Finn R."/>
            <person name="Kale V."/>
            <person name="Holt S."/>
            <person name="Cochrane G."/>
            <person name="Meng A."/>
            <person name="Brown T."/>
            <person name="Cohen L."/>
        </authorList>
    </citation>
    <scope>NUCLEOTIDE SEQUENCE</scope>
    <source>
        <strain evidence="3">10249 10 AB</strain>
    </source>
</reference>
<dbReference type="GO" id="GO:0000175">
    <property type="term" value="F:3'-5'-RNA exonuclease activity"/>
    <property type="evidence" value="ECO:0007669"/>
    <property type="project" value="TreeGrafter"/>
</dbReference>
<feature type="region of interest" description="Disordered" evidence="1">
    <location>
        <begin position="545"/>
        <end position="572"/>
    </location>
</feature>
<evidence type="ECO:0000313" key="3">
    <source>
        <dbReference type="EMBL" id="CAE0726292.1"/>
    </source>
</evidence>
<feature type="compositionally biased region" description="Low complexity" evidence="1">
    <location>
        <begin position="221"/>
        <end position="236"/>
    </location>
</feature>
<dbReference type="Pfam" id="PF03372">
    <property type="entry name" value="Exo_endo_phos"/>
    <property type="match status" value="1"/>
</dbReference>
<sequence length="762" mass="85092">MTSCDCSALARRGRPNRTTQSGVRYTTDSSRAQYREFRYSLLVTVRVLLRHDNNNNNNNNNMSQHNATRRYEWNGIARTKTATNTTNSLTNYYVTSMSSLSAQLPPGTKQRMLWKQLASCSSSSTSVSSRTVDDNDDDDDDARDETGGSKWKSKSRCEWARHHPQKDAVVRVCHGRDEWKEALREASCNNTDDDELESEFQFSIVSWNTLSDTWYEQGATTTTTTSTSTSTTTAHSGTGGTESKTNIYDHTPRECGVWEGRFPLLLEWISSLRPDVLALQEVDYERFESDLLPELASRFGYGGLIQTQHAKKSNRSKQQKRQQQQQPCGVATFWCRDKLELSDHRVGSRSLATLFRFKRQRRNNRNNDNIDDNACACATVVNVHLESPYPSKGHRRCCKDVDHYYEKARTGQLDSPLKWAASVVAPSSLSSMPMSMSMSVPLVLCGDFNAGAESTLFRALLARERPGATPTTASAQHPPQLQRRSRCWHGHDLCSVYEHPSALAAHALPVATTFLPPHHRCAIDHVLYSHGTATLEAVLDPLTPSERTEQLPGGAAGATSNGDDGNDDDDLEKGFPNAFCPSDHLPIGAVFKLRHQPPAVAAAASTNPVRQSCKDDDKIDQATMETALDSALRKNNFGLLLFDSNDRERGPERDHEHYCDEAPLDLDVDLDLDAWFANGRRDELIRLLTDRLEVELGCRSGGATPASLSKHAAGGGDNDDDDVADDDDDETLERRRTRVAKCVGKRIGKEYGRWKFGRNQRR</sequence>
<feature type="compositionally biased region" description="Acidic residues" evidence="1">
    <location>
        <begin position="134"/>
        <end position="143"/>
    </location>
</feature>
<dbReference type="AlphaFoldDB" id="A0A7S4AT80"/>
<feature type="compositionally biased region" description="Acidic residues" evidence="1">
    <location>
        <begin position="717"/>
        <end position="731"/>
    </location>
</feature>
<dbReference type="PANTHER" id="PTHR12121:SF36">
    <property type="entry name" value="ENDONUCLEASE_EXONUCLEASE_PHOSPHATASE DOMAIN-CONTAINING PROTEIN"/>
    <property type="match status" value="1"/>
</dbReference>
<dbReference type="InterPro" id="IPR050410">
    <property type="entry name" value="CCR4/nocturin_mRNA_transcr"/>
</dbReference>
<feature type="region of interest" description="Disordered" evidence="1">
    <location>
        <begin position="221"/>
        <end position="246"/>
    </location>
</feature>
<accession>A0A7S4AT80</accession>
<dbReference type="EMBL" id="HBIX01028210">
    <property type="protein sequence ID" value="CAE0726292.1"/>
    <property type="molecule type" value="Transcribed_RNA"/>
</dbReference>
<dbReference type="SUPFAM" id="SSF56219">
    <property type="entry name" value="DNase I-like"/>
    <property type="match status" value="1"/>
</dbReference>
<feature type="region of interest" description="Disordered" evidence="1">
    <location>
        <begin position="699"/>
        <end position="731"/>
    </location>
</feature>
<proteinExistence type="predicted"/>
<feature type="region of interest" description="Disordered" evidence="1">
    <location>
        <begin position="1"/>
        <end position="24"/>
    </location>
</feature>
<dbReference type="InterPro" id="IPR036691">
    <property type="entry name" value="Endo/exonu/phosph_ase_sf"/>
</dbReference>
<feature type="region of interest" description="Disordered" evidence="1">
    <location>
        <begin position="124"/>
        <end position="157"/>
    </location>
</feature>
<feature type="domain" description="Endonuclease/exonuclease/phosphatase" evidence="2">
    <location>
        <begin position="439"/>
        <end position="584"/>
    </location>
</feature>
<dbReference type="PANTHER" id="PTHR12121">
    <property type="entry name" value="CARBON CATABOLITE REPRESSOR PROTEIN 4"/>
    <property type="match status" value="1"/>
</dbReference>
<dbReference type="Gene3D" id="3.60.10.10">
    <property type="entry name" value="Endonuclease/exonuclease/phosphatase"/>
    <property type="match status" value="1"/>
</dbReference>
<gene>
    <name evidence="3" type="ORF">PAUS00366_LOCUS19049</name>
</gene>
<name>A0A7S4AT80_9STRA</name>
<evidence type="ECO:0000256" key="1">
    <source>
        <dbReference type="SAM" id="MobiDB-lite"/>
    </source>
</evidence>